<dbReference type="AlphaFoldDB" id="C2MC96"/>
<evidence type="ECO:0000313" key="1">
    <source>
        <dbReference type="EMBL" id="EEK16668.1"/>
    </source>
</evidence>
<dbReference type="OrthoDB" id="9785181at2"/>
<keyword evidence="2" id="KW-1185">Reference proteome</keyword>
<dbReference type="Proteomes" id="UP000003303">
    <property type="component" value="Unassembled WGS sequence"/>
</dbReference>
<name>C2MC96_9PORP</name>
<gene>
    <name evidence="1" type="ORF">PORUE0001_0874</name>
</gene>
<sequence length="178" mass="21541">MDTNDLLKRQLDETAWREITDEFPWTLETLRKYGKKLDWEFVSSNPEILWTPEMLEEFEHWINWTRLSQTDCDTILTVDCLERFADYWDWDKLSENESIPLDYDTIDRFIDKWNWAALIDHSHWRGADLGASHLYSYEFLERYASRIPANALEESQLWFTIKEQRKKELHRQIACGEA</sequence>
<protein>
    <submittedName>
        <fullName evidence="1">Uncharacterized protein</fullName>
    </submittedName>
</protein>
<evidence type="ECO:0000313" key="2">
    <source>
        <dbReference type="Proteomes" id="UP000003303"/>
    </source>
</evidence>
<proteinExistence type="predicted"/>
<comment type="caution">
    <text evidence="1">The sequence shown here is derived from an EMBL/GenBank/DDBJ whole genome shotgun (WGS) entry which is preliminary data.</text>
</comment>
<dbReference type="eggNOG" id="ENOG5030DGQ">
    <property type="taxonomic scope" value="Bacteria"/>
</dbReference>
<reference evidence="1 2" key="1">
    <citation type="submission" date="2009-04" db="EMBL/GenBank/DDBJ databases">
        <authorList>
            <person name="Sebastian Y."/>
            <person name="Madupu R."/>
            <person name="Durkin A.S."/>
            <person name="Torralba M."/>
            <person name="Methe B."/>
            <person name="Sutton G.G."/>
            <person name="Strausberg R.L."/>
            <person name="Nelson K.E."/>
        </authorList>
    </citation>
    <scope>NUCLEOTIDE SEQUENCE [LARGE SCALE GENOMIC DNA]</scope>
    <source>
        <strain evidence="1 2">60-3</strain>
    </source>
</reference>
<dbReference type="RefSeq" id="WP_007365467.1">
    <property type="nucleotide sequence ID" value="NZ_ACLR01000170.1"/>
</dbReference>
<accession>C2MC96</accession>
<organism evidence="1 2">
    <name type="scientific">Porphyromonas uenonis 60-3</name>
    <dbReference type="NCBI Taxonomy" id="596327"/>
    <lineage>
        <taxon>Bacteria</taxon>
        <taxon>Pseudomonadati</taxon>
        <taxon>Bacteroidota</taxon>
        <taxon>Bacteroidia</taxon>
        <taxon>Bacteroidales</taxon>
        <taxon>Porphyromonadaceae</taxon>
        <taxon>Porphyromonas</taxon>
    </lineage>
</organism>
<dbReference type="EMBL" id="ACLR01000170">
    <property type="protein sequence ID" value="EEK16668.1"/>
    <property type="molecule type" value="Genomic_DNA"/>
</dbReference>